<accession>A0A5B8RDR1</accession>
<dbReference type="SMART" id="SM00738">
    <property type="entry name" value="NGN"/>
    <property type="match status" value="1"/>
</dbReference>
<dbReference type="InterPro" id="IPR036735">
    <property type="entry name" value="NGN_dom_sf"/>
</dbReference>
<proteinExistence type="predicted"/>
<keyword evidence="1" id="KW-0889">Transcription antitermination</keyword>
<evidence type="ECO:0000256" key="2">
    <source>
        <dbReference type="ARBA" id="ARBA00023015"/>
    </source>
</evidence>
<dbReference type="SUPFAM" id="SSF50104">
    <property type="entry name" value="Translation proteins SH3-like domain"/>
    <property type="match status" value="1"/>
</dbReference>
<gene>
    <name evidence="5" type="primary">rfaH_1</name>
    <name evidence="5" type="ORF">KBTEX_01947</name>
</gene>
<dbReference type="InterPro" id="IPR008991">
    <property type="entry name" value="Translation_prot_SH3-like_sf"/>
</dbReference>
<dbReference type="PANTHER" id="PTHR30265:SF7">
    <property type="entry name" value="TRANSCRIPTION ANTITERMINATION PROTEIN RFAH"/>
    <property type="match status" value="1"/>
</dbReference>
<keyword evidence="3" id="KW-0804">Transcription</keyword>
<feature type="domain" description="NusG-like N-terminal" evidence="4">
    <location>
        <begin position="1"/>
        <end position="100"/>
    </location>
</feature>
<evidence type="ECO:0000256" key="1">
    <source>
        <dbReference type="ARBA" id="ARBA00022814"/>
    </source>
</evidence>
<dbReference type="GO" id="GO:0006354">
    <property type="term" value="P:DNA-templated transcription elongation"/>
    <property type="evidence" value="ECO:0007669"/>
    <property type="project" value="InterPro"/>
</dbReference>
<evidence type="ECO:0000313" key="5">
    <source>
        <dbReference type="EMBL" id="QEA05624.1"/>
    </source>
</evidence>
<dbReference type="Gene3D" id="3.30.70.940">
    <property type="entry name" value="NusG, N-terminal domain"/>
    <property type="match status" value="1"/>
</dbReference>
<dbReference type="AlphaFoldDB" id="A0A5B8RDR1"/>
<dbReference type="GO" id="GO:0031564">
    <property type="term" value="P:transcription antitermination"/>
    <property type="evidence" value="ECO:0007669"/>
    <property type="project" value="UniProtKB-KW"/>
</dbReference>
<sequence length="167" mass="19253">MKRWYVIHCKPREDARAEAHLRNQDYEVFRPVTRVRRRRAGGMAWCTESLFPRYLFVRLDDVDECWTPIRSTRGVAGLVRWGDHVPSVPDPVVEGLRVRCDEHGAIDPVAASSDFRPNEHVHIDSGPFAGFEAVFQARSGEERVVVLLEFMRRAQRVVVSERAVSRI</sequence>
<reference evidence="5" key="1">
    <citation type="submission" date="2019-06" db="EMBL/GenBank/DDBJ databases">
        <authorList>
            <person name="Murdoch R.W."/>
            <person name="Fathepure B."/>
        </authorList>
    </citation>
    <scope>NUCLEOTIDE SEQUENCE</scope>
</reference>
<evidence type="ECO:0000256" key="3">
    <source>
        <dbReference type="ARBA" id="ARBA00023163"/>
    </source>
</evidence>
<dbReference type="EMBL" id="MN079106">
    <property type="protein sequence ID" value="QEA05624.1"/>
    <property type="molecule type" value="Genomic_DNA"/>
</dbReference>
<dbReference type="NCBIfam" id="TIGR01955">
    <property type="entry name" value="RfaH"/>
    <property type="match status" value="1"/>
</dbReference>
<evidence type="ECO:0000259" key="4">
    <source>
        <dbReference type="SMART" id="SM00738"/>
    </source>
</evidence>
<keyword evidence="2" id="KW-0805">Transcription regulation</keyword>
<dbReference type="InterPro" id="IPR043425">
    <property type="entry name" value="NusG-like"/>
</dbReference>
<protein>
    <submittedName>
        <fullName evidence="5">Transcription antitermination protein RfaH</fullName>
    </submittedName>
</protein>
<dbReference type="Pfam" id="PF02357">
    <property type="entry name" value="NusG"/>
    <property type="match status" value="1"/>
</dbReference>
<organism evidence="5">
    <name type="scientific">uncultured organism</name>
    <dbReference type="NCBI Taxonomy" id="155900"/>
    <lineage>
        <taxon>unclassified sequences</taxon>
        <taxon>environmental samples</taxon>
    </lineage>
</organism>
<dbReference type="CDD" id="cd09892">
    <property type="entry name" value="NGN_SP_RfaH"/>
    <property type="match status" value="1"/>
</dbReference>
<dbReference type="PANTHER" id="PTHR30265">
    <property type="entry name" value="RHO-INTERACTING TRANSCRIPTION TERMINATION FACTOR NUSG"/>
    <property type="match status" value="1"/>
</dbReference>
<dbReference type="SUPFAM" id="SSF82679">
    <property type="entry name" value="N-utilization substance G protein NusG, N-terminal domain"/>
    <property type="match status" value="1"/>
</dbReference>
<dbReference type="InterPro" id="IPR006645">
    <property type="entry name" value="NGN-like_dom"/>
</dbReference>
<dbReference type="InterPro" id="IPR010215">
    <property type="entry name" value="Transcription_antiterm_RfaH"/>
</dbReference>
<name>A0A5B8RDR1_9ZZZZ</name>